<dbReference type="OrthoDB" id="174931at2"/>
<dbReference type="PANTHER" id="PTHR45586">
    <property type="entry name" value="TPR REPEAT-CONTAINING PROTEIN PA4667"/>
    <property type="match status" value="1"/>
</dbReference>
<dbReference type="AlphaFoldDB" id="A0A1H7SN82"/>
<dbReference type="InterPro" id="IPR033396">
    <property type="entry name" value="DUF5107"/>
</dbReference>
<feature type="domain" description="DUF5107" evidence="4">
    <location>
        <begin position="40"/>
        <end position="344"/>
    </location>
</feature>
<dbReference type="SMART" id="SM00028">
    <property type="entry name" value="TPR"/>
    <property type="match status" value="8"/>
</dbReference>
<sequence length="1119" mass="127913">MNTGVTIWTESISLPTYPSGKPEKNPMFLEKRVYQGSSGVVYPYPVIEKIEDEKVDQQYQALFLENDYVKIMILPELGGRVQMAYDKIRQRHFIYYNQVVKPALVGLTGPWISGGIEFNWPQHHRPSTFLPVDYTIQEHANGAKTIWVNEVEIMFRTKGMAGFTLYPDKAYLEIEARLSNRTPFPQTFLWWANPAVKVNDHYQSIFPPDVHAVFDHGKRDVSSFPIATGTYYKMDYSPGTDISKYKNIPVPTSFMAVGSKYDFMGGYEHDVKAGVLHVANHHTVPGKKQWTWGNADFGQAWDRNLTDADGPYIELMTGAYTDNQPDFSWLQPNEAKNFVQYFMPYAEIGMVKNASKDFALNLEMQDGKLVIGIYATGTFPEAHICLTKKGSTYWSETTTLSPANAYVKQIDTVPSDVPEWDQYALEVYDEEGNLLLAYQPEKHEEKELPDPATPAPPPTEVGTTEELYLHGLHLEQYRHATFDPLAYYQEALRRDSGDLRNNNAIGLWLLRRGAFDEAEAHFRTALARLTMRNTNPYDGEVLYNLAYTRFYNEAWAEAYDLFYKAAWNAAWKDSAYLMLGRIDLHLQRYEWALRHIAESLVRNAHSSQALHLRLVALRKLQRYDEALALAAAALDLDPFNYGVYVECYLLHETCGSVESATQAKHTAIGLMQDRTATYIEYALDYDCAGCYEEALLFLDWAAEDDRQAQHPLLHYHLGYLHTKVGNAEKATAAYQRAAACPPDFCFPNRVEDMLALEAALQDQPQDAKAYHYLGNYWYGKRMHDKGIRAWEQSTARDPHYPTAKRNLALAYYNKKQDYQEAKRLLEEAFNLDTTDARILMELDQLYKLQQISPQERLAKLDQLPALVAERDDLYLERITLLNWLGRYQEAFQLLTARNFHPWEGGEGKVTGQYLIAGTALAKQALLDNQPMEALQQLQSLQHYPHNLGEGKLPNAPENDLHYLMATAFERMGDGVNAANHLREATKGDDEPVQAIFYNDPQPDQIFYQGLAWRKLGNIEKAAEIFQKLHDFGTRHMDDKIAIDYMAVSLPDLLVFEQDLSAKNRIHCLYMIGLATLGKADYQQAKRLFEEVLGLNNSHMGAQVHLEMIGFLQQIEALNV</sequence>
<keyword evidence="6" id="KW-1185">Reference proteome</keyword>
<keyword evidence="2 3" id="KW-0802">TPR repeat</keyword>
<evidence type="ECO:0000256" key="3">
    <source>
        <dbReference type="PROSITE-ProRule" id="PRU00339"/>
    </source>
</evidence>
<dbReference type="InterPro" id="IPR051012">
    <property type="entry name" value="CellSynth/LPSAsmb/PSIAsmb"/>
</dbReference>
<protein>
    <recommendedName>
        <fullName evidence="4">DUF5107 domain-containing protein</fullName>
    </recommendedName>
</protein>
<evidence type="ECO:0000256" key="1">
    <source>
        <dbReference type="ARBA" id="ARBA00022737"/>
    </source>
</evidence>
<dbReference type="RefSeq" id="WP_090607808.1">
    <property type="nucleotide sequence ID" value="NZ_FNZR01000009.1"/>
</dbReference>
<evidence type="ECO:0000256" key="2">
    <source>
        <dbReference type="ARBA" id="ARBA00022803"/>
    </source>
</evidence>
<dbReference type="STRING" id="332977.SAMN05421740_10928"/>
<dbReference type="Pfam" id="PF13432">
    <property type="entry name" value="TPR_16"/>
    <property type="match status" value="1"/>
</dbReference>
<dbReference type="Gene3D" id="1.25.40.10">
    <property type="entry name" value="Tetratricopeptide repeat domain"/>
    <property type="match status" value="5"/>
</dbReference>
<accession>A0A1H7SN82</accession>
<evidence type="ECO:0000313" key="6">
    <source>
        <dbReference type="Proteomes" id="UP000198916"/>
    </source>
</evidence>
<dbReference type="PROSITE" id="PS50005">
    <property type="entry name" value="TPR"/>
    <property type="match status" value="1"/>
</dbReference>
<proteinExistence type="predicted"/>
<dbReference type="InterPro" id="IPR019734">
    <property type="entry name" value="TPR_rpt"/>
</dbReference>
<name>A0A1H7SN82_9SPHI</name>
<dbReference type="EMBL" id="FNZR01000009">
    <property type="protein sequence ID" value="SEL72917.1"/>
    <property type="molecule type" value="Genomic_DNA"/>
</dbReference>
<dbReference type="Pfam" id="PF17128">
    <property type="entry name" value="DUF5107"/>
    <property type="match status" value="1"/>
</dbReference>
<dbReference type="InterPro" id="IPR011990">
    <property type="entry name" value="TPR-like_helical_dom_sf"/>
</dbReference>
<evidence type="ECO:0000259" key="4">
    <source>
        <dbReference type="Pfam" id="PF17128"/>
    </source>
</evidence>
<dbReference type="SUPFAM" id="SSF48452">
    <property type="entry name" value="TPR-like"/>
    <property type="match status" value="3"/>
</dbReference>
<feature type="repeat" description="TPR" evidence="3">
    <location>
        <begin position="711"/>
        <end position="744"/>
    </location>
</feature>
<reference evidence="6" key="1">
    <citation type="submission" date="2016-10" db="EMBL/GenBank/DDBJ databases">
        <authorList>
            <person name="Varghese N."/>
            <person name="Submissions S."/>
        </authorList>
    </citation>
    <scope>NUCLEOTIDE SEQUENCE [LARGE SCALE GENOMIC DNA]</scope>
    <source>
        <strain evidence="6">Jip14</strain>
    </source>
</reference>
<keyword evidence="1" id="KW-0677">Repeat</keyword>
<dbReference type="PANTHER" id="PTHR45586:SF1">
    <property type="entry name" value="LIPOPOLYSACCHARIDE ASSEMBLY PROTEIN B"/>
    <property type="match status" value="1"/>
</dbReference>
<organism evidence="5 6">
    <name type="scientific">Parapedobacter koreensis</name>
    <dbReference type="NCBI Taxonomy" id="332977"/>
    <lineage>
        <taxon>Bacteria</taxon>
        <taxon>Pseudomonadati</taxon>
        <taxon>Bacteroidota</taxon>
        <taxon>Sphingobacteriia</taxon>
        <taxon>Sphingobacteriales</taxon>
        <taxon>Sphingobacteriaceae</taxon>
        <taxon>Parapedobacter</taxon>
    </lineage>
</organism>
<evidence type="ECO:0000313" key="5">
    <source>
        <dbReference type="EMBL" id="SEL72917.1"/>
    </source>
</evidence>
<gene>
    <name evidence="5" type="ORF">SAMN05421740_10928</name>
</gene>
<dbReference type="Proteomes" id="UP000198916">
    <property type="component" value="Unassembled WGS sequence"/>
</dbReference>